<evidence type="ECO:0000313" key="2">
    <source>
        <dbReference type="Proteomes" id="UP000293952"/>
    </source>
</evidence>
<sequence>MREFITALLFIAITVSLKSQVNQMVSDSAYFVMEIDLGKVVKSVPLEEINKLEFVQSLMKQFGDESNKIKDLSNLGVDFSSKLIVFNLDREAYSSVSVIVPLKERQKFLKLFPLNQQKVLEKNGSIVRDELIISLTESTCIMSMVKWSNDFFREKTRMIFEENDWELPDNYYYYDQYDYIEDDFYGVEEAEETIEYEENYIEEEYEEAVEVESIDDAGEDYYEEEEIISEYEILQMELENKFQRIMDSITTIEKSKIVKHHVGLINNPKNNLHSTDELYRKVSSQNADAKIYMNPLMNINLMNDFMYYPIRDYMEDELKEMRQFAFINFTPEGIELDWKIQVSDNLGAIMKAASSKKLDKRLLKYIPDYAQGIALYNVNGFGAYEKFKEIYMPKLDESDNAEMLLASAIWSTMDEFIDVEAVASVYPPKILVSYAGFKEVELSRVTYAYDEESFEYTEVDTTYMEKIPMMTFVLSNERAYLLKKYLKAFQKLESEKVINNGTYYTIVDGPMQLGIPYHIAIKDDIIIITNDESVVLEHLDGYSKKAFDRKIYKKAKKAKMFYAHIDFSTIAKDVSDLGLIYDNDKYMRLFYDKTGKVDVEMTSISKNQAHYKVSINTNEKYENGGYFLFELMNAIYLYSK</sequence>
<evidence type="ECO:0000313" key="1">
    <source>
        <dbReference type="EMBL" id="RYM35628.1"/>
    </source>
</evidence>
<gene>
    <name evidence="1" type="ORF">ERX46_01160</name>
</gene>
<accession>A0A4Q4KPZ6</accession>
<dbReference type="Proteomes" id="UP000293952">
    <property type="component" value="Unassembled WGS sequence"/>
</dbReference>
<protein>
    <recommendedName>
        <fullName evidence="3">DUF4836 family protein</fullName>
    </recommendedName>
</protein>
<keyword evidence="2" id="KW-1185">Reference proteome</keyword>
<dbReference type="AlphaFoldDB" id="A0A4Q4KPZ6"/>
<dbReference type="OrthoDB" id="1466102at2"/>
<dbReference type="EMBL" id="SETE01000001">
    <property type="protein sequence ID" value="RYM35628.1"/>
    <property type="molecule type" value="Genomic_DNA"/>
</dbReference>
<name>A0A4Q4KPZ6_9FLAO</name>
<proteinExistence type="predicted"/>
<evidence type="ECO:0008006" key="3">
    <source>
        <dbReference type="Google" id="ProtNLM"/>
    </source>
</evidence>
<comment type="caution">
    <text evidence="1">The sequence shown here is derived from an EMBL/GenBank/DDBJ whole genome shotgun (WGS) entry which is preliminary data.</text>
</comment>
<reference evidence="1 2" key="1">
    <citation type="submission" date="2019-02" db="EMBL/GenBank/DDBJ databases">
        <title>Genome sequence of the sea-ice species Brumimicrobium glaciale.</title>
        <authorList>
            <person name="Bowman J.P."/>
        </authorList>
    </citation>
    <scope>NUCLEOTIDE SEQUENCE [LARGE SCALE GENOMIC DNA]</scope>
    <source>
        <strain evidence="1 2">IC156</strain>
    </source>
</reference>
<organism evidence="1 2">
    <name type="scientific">Brumimicrobium glaciale</name>
    <dbReference type="NCBI Taxonomy" id="200475"/>
    <lineage>
        <taxon>Bacteria</taxon>
        <taxon>Pseudomonadati</taxon>
        <taxon>Bacteroidota</taxon>
        <taxon>Flavobacteriia</taxon>
        <taxon>Flavobacteriales</taxon>
        <taxon>Crocinitomicaceae</taxon>
        <taxon>Brumimicrobium</taxon>
    </lineage>
</organism>
<dbReference type="RefSeq" id="WP_130091995.1">
    <property type="nucleotide sequence ID" value="NZ_SETE01000001.1"/>
</dbReference>